<dbReference type="GO" id="GO:0003690">
    <property type="term" value="F:double-stranded DNA binding"/>
    <property type="evidence" value="ECO:0007669"/>
    <property type="project" value="UniProtKB-UniRule"/>
</dbReference>
<comment type="function">
    <text evidence="2">With LigD forms a non-homologous end joining (NHEJ) DNA repair enzyme, which repairs dsDNA breaks with reduced fidelity. Binds linear dsDNA with 5'- and 3'- overhangs but not closed circular dsDNA nor ssDNA. Recruits and stimulates the ligase activity of LigD.</text>
</comment>
<dbReference type="InterPro" id="IPR009187">
    <property type="entry name" value="Prok_Ku"/>
</dbReference>
<feature type="domain" description="Ku" evidence="4">
    <location>
        <begin position="53"/>
        <end position="181"/>
    </location>
</feature>
<evidence type="ECO:0000313" key="6">
    <source>
        <dbReference type="Proteomes" id="UP000198736"/>
    </source>
</evidence>
<dbReference type="HAMAP" id="MF_01875">
    <property type="entry name" value="Prokaryotic_Ku"/>
    <property type="match status" value="1"/>
</dbReference>
<dbReference type="NCBIfam" id="TIGR02772">
    <property type="entry name" value="Ku_bact"/>
    <property type="match status" value="1"/>
</dbReference>
<dbReference type="InterPro" id="IPR016194">
    <property type="entry name" value="SPOC-like_C_dom_sf"/>
</dbReference>
<keyword evidence="2" id="KW-0234">DNA repair</keyword>
<keyword evidence="6" id="KW-1185">Reference proteome</keyword>
<reference evidence="6" key="1">
    <citation type="submission" date="2015-10" db="EMBL/GenBank/DDBJ databases">
        <authorList>
            <person name="Luecker S."/>
            <person name="Luecker S."/>
        </authorList>
    </citation>
    <scope>NUCLEOTIDE SEQUENCE [LARGE SCALE GENOMIC DNA]</scope>
</reference>
<protein>
    <recommendedName>
        <fullName evidence="2">Non-homologous end joining protein Ku</fullName>
    </recommendedName>
</protein>
<dbReference type="Gene3D" id="2.40.290.10">
    <property type="match status" value="1"/>
</dbReference>
<gene>
    <name evidence="2 5" type="primary">ku</name>
    <name evidence="5" type="ORF">COMA2_80142</name>
</gene>
<evidence type="ECO:0000256" key="1">
    <source>
        <dbReference type="ARBA" id="ARBA00023125"/>
    </source>
</evidence>
<dbReference type="EMBL" id="CZPZ01000035">
    <property type="protein sequence ID" value="CUS39714.1"/>
    <property type="molecule type" value="Genomic_DNA"/>
</dbReference>
<keyword evidence="2" id="KW-0227">DNA damage</keyword>
<evidence type="ECO:0000256" key="3">
    <source>
        <dbReference type="SAM" id="MobiDB-lite"/>
    </source>
</evidence>
<dbReference type="SMART" id="SM00559">
    <property type="entry name" value="Ku78"/>
    <property type="match status" value="1"/>
</dbReference>
<feature type="region of interest" description="Disordered" evidence="3">
    <location>
        <begin position="262"/>
        <end position="288"/>
    </location>
</feature>
<dbReference type="OrthoDB" id="9780854at2"/>
<keyword evidence="2" id="KW-0233">DNA recombination</keyword>
<dbReference type="InterPro" id="IPR006164">
    <property type="entry name" value="DNA_bd_Ku70/Ku80"/>
</dbReference>
<dbReference type="GO" id="GO:0006303">
    <property type="term" value="P:double-strand break repair via nonhomologous end joining"/>
    <property type="evidence" value="ECO:0007669"/>
    <property type="project" value="UniProtKB-UniRule"/>
</dbReference>
<dbReference type="GO" id="GO:0006310">
    <property type="term" value="P:DNA recombination"/>
    <property type="evidence" value="ECO:0007669"/>
    <property type="project" value="UniProtKB-KW"/>
</dbReference>
<accession>A0A0S4LXI7</accession>
<organism evidence="5 6">
    <name type="scientific">Candidatus Nitrospira nitrificans</name>
    <dbReference type="NCBI Taxonomy" id="1742973"/>
    <lineage>
        <taxon>Bacteria</taxon>
        <taxon>Pseudomonadati</taxon>
        <taxon>Nitrospirota</taxon>
        <taxon>Nitrospiria</taxon>
        <taxon>Nitrospirales</taxon>
        <taxon>Nitrospiraceae</taxon>
        <taxon>Nitrospira</taxon>
    </lineage>
</organism>
<sequence>MSRVLWKGAISFGLVHIPVELYSAEERNSFDLTMLDRRTMTPVGFKRYNKETGKDVQWDEIVKGYEYEKDRYVVLTEEDFKRANVEATQTINILCFVKQEQIAPMYFETPYYLGPDKRGYKGYALLRETLTQTGRVGIANVVIRTRQYVAALIPVGDVIVLNTLRYANELRAVGEIEAPAGTLKTVGVKEREVEMARRLVEEMDEVWKPEAFHDTYHEDLMALIEKRIKTGRTEIVTPPEKEKKQSTKGEIIDLMALLKRSVETKGEGRRSLERKHSHRKRRPRRAIA</sequence>
<dbReference type="SUPFAM" id="SSF100939">
    <property type="entry name" value="SPOC domain-like"/>
    <property type="match status" value="1"/>
</dbReference>
<feature type="compositionally biased region" description="Basic and acidic residues" evidence="3">
    <location>
        <begin position="262"/>
        <end position="271"/>
    </location>
</feature>
<feature type="compositionally biased region" description="Basic residues" evidence="3">
    <location>
        <begin position="272"/>
        <end position="288"/>
    </location>
</feature>
<dbReference type="CDD" id="cd00789">
    <property type="entry name" value="KU_like"/>
    <property type="match status" value="1"/>
</dbReference>
<dbReference type="RefSeq" id="WP_090902034.1">
    <property type="nucleotide sequence ID" value="NZ_CZPZ01000035.1"/>
</dbReference>
<keyword evidence="1 2" id="KW-0238">DNA-binding</keyword>
<dbReference type="Proteomes" id="UP000198736">
    <property type="component" value="Unassembled WGS sequence"/>
</dbReference>
<evidence type="ECO:0000256" key="2">
    <source>
        <dbReference type="HAMAP-Rule" id="MF_01875"/>
    </source>
</evidence>
<dbReference type="Pfam" id="PF02735">
    <property type="entry name" value="Ku"/>
    <property type="match status" value="1"/>
</dbReference>
<dbReference type="AlphaFoldDB" id="A0A0S4LXI7"/>
<name>A0A0S4LXI7_9BACT</name>
<evidence type="ECO:0000313" key="5">
    <source>
        <dbReference type="EMBL" id="CUS39714.1"/>
    </source>
</evidence>
<evidence type="ECO:0000259" key="4">
    <source>
        <dbReference type="SMART" id="SM00559"/>
    </source>
</evidence>
<proteinExistence type="inferred from homology"/>
<comment type="subunit">
    <text evidence="2">Homodimer. Interacts with LigD.</text>
</comment>
<dbReference type="PANTHER" id="PTHR41251">
    <property type="entry name" value="NON-HOMOLOGOUS END JOINING PROTEIN KU"/>
    <property type="match status" value="1"/>
</dbReference>
<dbReference type="STRING" id="1742973.COMA2_80142"/>
<dbReference type="PANTHER" id="PTHR41251:SF1">
    <property type="entry name" value="NON-HOMOLOGOUS END JOINING PROTEIN KU"/>
    <property type="match status" value="1"/>
</dbReference>
<dbReference type="PIRSF" id="PIRSF006493">
    <property type="entry name" value="Prok_Ku"/>
    <property type="match status" value="1"/>
</dbReference>
<comment type="similarity">
    <text evidence="2">Belongs to the prokaryotic Ku family.</text>
</comment>